<sequence length="395" mass="45385">MVWLIRLVYGSFILHTAYSLEDSKLQLVQTLTRHGDRAPLHSYPTDPNTEECWPEGFGKLTLLGKKQQYALGKVLRSMYQDFITTNPSEVLVNSSATDRCLTSAAATMASFYAPEGRWKFEDDLNWQPIPIHYVPPYQDKFLSFKGKCPRVTAEMINQRNSEELQELFQKYQAQLEIVSNYTGLNVSQGVNAFYLHDTLLIEKMHNLTIPEWVDLFWEEIHEIADSIFQSFTSSPLALRLRVGPLLQDIDRNMRKKISGDLPDLKVQMHSAHDINIAAVLLALNFTNMPRPPYCATLLFELHEMSDATWAVRLLYLNSTDPLAGMGEPQVLELDDCSEFCPVENFTNQIQHLIPENWEQECQLHTSNTRGIQENSVLFRIMNNTSIRSHNLSRQD</sequence>
<dbReference type="InterPro" id="IPR033379">
    <property type="entry name" value="Acid_Pase_AS"/>
</dbReference>
<keyword evidence="3" id="KW-0732">Signal</keyword>
<comment type="similarity">
    <text evidence="2">Belongs to the histidine acid phosphatase family.</text>
</comment>
<protein>
    <recommendedName>
        <fullName evidence="6">Lysosomal acid phosphatase</fullName>
    </recommendedName>
</protein>
<dbReference type="InterPro" id="IPR000560">
    <property type="entry name" value="His_Pase_clade-2"/>
</dbReference>
<dbReference type="CDD" id="cd07061">
    <property type="entry name" value="HP_HAP_like"/>
    <property type="match status" value="1"/>
</dbReference>
<gene>
    <name evidence="4" type="ORF">LARSCL_LOCUS17037</name>
</gene>
<evidence type="ECO:0000256" key="3">
    <source>
        <dbReference type="SAM" id="SignalP"/>
    </source>
</evidence>
<reference evidence="4 5" key="1">
    <citation type="submission" date="2024-04" db="EMBL/GenBank/DDBJ databases">
        <authorList>
            <person name="Rising A."/>
            <person name="Reimegard J."/>
            <person name="Sonavane S."/>
            <person name="Akerstrom W."/>
            <person name="Nylinder S."/>
            <person name="Hedman E."/>
            <person name="Kallberg Y."/>
        </authorList>
    </citation>
    <scope>NUCLEOTIDE SEQUENCE [LARGE SCALE GENOMIC DNA]</scope>
</reference>
<dbReference type="InterPro" id="IPR029033">
    <property type="entry name" value="His_PPase_superfam"/>
</dbReference>
<evidence type="ECO:0008006" key="6">
    <source>
        <dbReference type="Google" id="ProtNLM"/>
    </source>
</evidence>
<dbReference type="EMBL" id="CAXIEN010000281">
    <property type="protein sequence ID" value="CAL1291357.1"/>
    <property type="molecule type" value="Genomic_DNA"/>
</dbReference>
<organism evidence="4 5">
    <name type="scientific">Larinioides sclopetarius</name>
    <dbReference type="NCBI Taxonomy" id="280406"/>
    <lineage>
        <taxon>Eukaryota</taxon>
        <taxon>Metazoa</taxon>
        <taxon>Ecdysozoa</taxon>
        <taxon>Arthropoda</taxon>
        <taxon>Chelicerata</taxon>
        <taxon>Arachnida</taxon>
        <taxon>Araneae</taxon>
        <taxon>Araneomorphae</taxon>
        <taxon>Entelegynae</taxon>
        <taxon>Araneoidea</taxon>
        <taxon>Araneidae</taxon>
        <taxon>Larinioides</taxon>
    </lineage>
</organism>
<evidence type="ECO:0000256" key="2">
    <source>
        <dbReference type="ARBA" id="ARBA00005375"/>
    </source>
</evidence>
<evidence type="ECO:0000313" key="4">
    <source>
        <dbReference type="EMBL" id="CAL1291357.1"/>
    </source>
</evidence>
<feature type="signal peptide" evidence="3">
    <location>
        <begin position="1"/>
        <end position="19"/>
    </location>
</feature>
<dbReference type="PROSITE" id="PS00616">
    <property type="entry name" value="HIS_ACID_PHOSPHAT_1"/>
    <property type="match status" value="1"/>
</dbReference>
<dbReference type="AlphaFoldDB" id="A0AAV2B5I2"/>
<accession>A0AAV2B5I2</accession>
<feature type="chain" id="PRO_5043707548" description="Lysosomal acid phosphatase" evidence="3">
    <location>
        <begin position="20"/>
        <end position="395"/>
    </location>
</feature>
<proteinExistence type="inferred from homology"/>
<comment type="caution">
    <text evidence="4">The sequence shown here is derived from an EMBL/GenBank/DDBJ whole genome shotgun (WGS) entry which is preliminary data.</text>
</comment>
<dbReference type="SUPFAM" id="SSF53254">
    <property type="entry name" value="Phosphoglycerate mutase-like"/>
    <property type="match status" value="1"/>
</dbReference>
<name>A0AAV2B5I2_9ARAC</name>
<evidence type="ECO:0000256" key="1">
    <source>
        <dbReference type="ARBA" id="ARBA00000032"/>
    </source>
</evidence>
<evidence type="ECO:0000313" key="5">
    <source>
        <dbReference type="Proteomes" id="UP001497382"/>
    </source>
</evidence>
<dbReference type="PANTHER" id="PTHR11567">
    <property type="entry name" value="ACID PHOSPHATASE-RELATED"/>
    <property type="match status" value="1"/>
</dbReference>
<dbReference type="Proteomes" id="UP001497382">
    <property type="component" value="Unassembled WGS sequence"/>
</dbReference>
<dbReference type="Gene3D" id="3.40.50.1240">
    <property type="entry name" value="Phosphoglycerate mutase-like"/>
    <property type="match status" value="1"/>
</dbReference>
<dbReference type="InterPro" id="IPR050645">
    <property type="entry name" value="Histidine_acid_phosphatase"/>
</dbReference>
<dbReference type="PANTHER" id="PTHR11567:SF210">
    <property type="entry name" value="ACID PHOSPHATASE 5-RELATED"/>
    <property type="match status" value="1"/>
</dbReference>
<dbReference type="GO" id="GO:0003993">
    <property type="term" value="F:acid phosphatase activity"/>
    <property type="evidence" value="ECO:0007669"/>
    <property type="project" value="UniProtKB-EC"/>
</dbReference>
<comment type="catalytic activity">
    <reaction evidence="1">
        <text>a phosphate monoester + H2O = an alcohol + phosphate</text>
        <dbReference type="Rhea" id="RHEA:15017"/>
        <dbReference type="ChEBI" id="CHEBI:15377"/>
        <dbReference type="ChEBI" id="CHEBI:30879"/>
        <dbReference type="ChEBI" id="CHEBI:43474"/>
        <dbReference type="ChEBI" id="CHEBI:67140"/>
        <dbReference type="EC" id="3.1.3.2"/>
    </reaction>
</comment>
<dbReference type="Pfam" id="PF00328">
    <property type="entry name" value="His_Phos_2"/>
    <property type="match status" value="1"/>
</dbReference>
<keyword evidence="5" id="KW-1185">Reference proteome</keyword>